<accession>A0A1M5KUC6</accession>
<dbReference type="InterPro" id="IPR011033">
    <property type="entry name" value="PRC_barrel-like_sf"/>
</dbReference>
<dbReference type="PANTHER" id="PTHR40061:SF1">
    <property type="entry name" value="SPORULATION PROTEIN YLMC-RELATED"/>
    <property type="match status" value="1"/>
</dbReference>
<dbReference type="Pfam" id="PF05239">
    <property type="entry name" value="PRC"/>
    <property type="match status" value="1"/>
</dbReference>
<evidence type="ECO:0000313" key="2">
    <source>
        <dbReference type="EMBL" id="SHG56452.1"/>
    </source>
</evidence>
<feature type="domain" description="PRC-barrel" evidence="1">
    <location>
        <begin position="10"/>
        <end position="89"/>
    </location>
</feature>
<keyword evidence="3" id="KW-1185">Reference proteome</keyword>
<reference evidence="3" key="1">
    <citation type="submission" date="2016-11" db="EMBL/GenBank/DDBJ databases">
        <authorList>
            <person name="Varghese N."/>
            <person name="Submissions S."/>
        </authorList>
    </citation>
    <scope>NUCLEOTIDE SEQUENCE [LARGE SCALE GENOMIC DNA]</scope>
    <source>
        <strain evidence="3">DSM 11003</strain>
    </source>
</reference>
<dbReference type="SUPFAM" id="SSF50346">
    <property type="entry name" value="PRC-barrel domain"/>
    <property type="match status" value="1"/>
</dbReference>
<protein>
    <submittedName>
        <fullName evidence="2">Sporulation protein, YlmC/YmxH family</fullName>
    </submittedName>
</protein>
<organism evidence="2 3">
    <name type="scientific">Thermosyntropha lipolytica DSM 11003</name>
    <dbReference type="NCBI Taxonomy" id="1123382"/>
    <lineage>
        <taxon>Bacteria</taxon>
        <taxon>Bacillati</taxon>
        <taxon>Bacillota</taxon>
        <taxon>Clostridia</taxon>
        <taxon>Eubacteriales</taxon>
        <taxon>Syntrophomonadaceae</taxon>
        <taxon>Thermosyntropha</taxon>
    </lineage>
</organism>
<dbReference type="PANTHER" id="PTHR40061">
    <property type="entry name" value="SPORULATION PROTEIN YLMC-RELATED"/>
    <property type="match status" value="1"/>
</dbReference>
<dbReference type="InterPro" id="IPR027275">
    <property type="entry name" value="PRC-brl_dom"/>
</dbReference>
<name>A0A1M5KUC6_9FIRM</name>
<gene>
    <name evidence="2" type="ORF">SAMN02745221_00478</name>
</gene>
<evidence type="ECO:0000313" key="3">
    <source>
        <dbReference type="Proteomes" id="UP000242329"/>
    </source>
</evidence>
<dbReference type="Proteomes" id="UP000242329">
    <property type="component" value="Unassembled WGS sequence"/>
</dbReference>
<dbReference type="AlphaFoldDB" id="A0A1M5KUC6"/>
<dbReference type="InterPro" id="IPR014238">
    <property type="entry name" value="Spore_YlmC/YmxH"/>
</dbReference>
<dbReference type="NCBIfam" id="TIGR02888">
    <property type="entry name" value="spore_YlmC_YmxH"/>
    <property type="match status" value="1"/>
</dbReference>
<sequence>MDIPEYKRGDLMKLNDLVGKEIINIYDGMRMGTVGESDMLIDDQTGKIISIILPNRGNMFNFWADRQKLVIPWEAVKKIGREVIVVDLDHTHMRLKNNSI</sequence>
<dbReference type="STRING" id="1123382.SAMN02745221_00478"/>
<dbReference type="EMBL" id="FQWY01000006">
    <property type="protein sequence ID" value="SHG56452.1"/>
    <property type="molecule type" value="Genomic_DNA"/>
</dbReference>
<evidence type="ECO:0000259" key="1">
    <source>
        <dbReference type="Pfam" id="PF05239"/>
    </source>
</evidence>
<proteinExistence type="predicted"/>
<dbReference type="Gene3D" id="2.30.30.240">
    <property type="entry name" value="PRC-barrel domain"/>
    <property type="match status" value="1"/>
</dbReference>